<evidence type="ECO:0000313" key="10">
    <source>
        <dbReference type="Proteomes" id="UP000316316"/>
    </source>
</evidence>
<evidence type="ECO:0000313" key="9">
    <source>
        <dbReference type="Proteomes" id="UP000288388"/>
    </source>
</evidence>
<dbReference type="SMART" id="SM00862">
    <property type="entry name" value="Trans_reg_C"/>
    <property type="match status" value="1"/>
</dbReference>
<dbReference type="Gene3D" id="1.10.10.10">
    <property type="entry name" value="Winged helix-like DNA-binding domain superfamily/Winged helix DNA-binding domain"/>
    <property type="match status" value="1"/>
</dbReference>
<keyword evidence="1" id="KW-0805">Transcription regulation</keyword>
<dbReference type="Pfam" id="PF00486">
    <property type="entry name" value="Trans_reg_C"/>
    <property type="match status" value="1"/>
</dbReference>
<accession>A0A2N8PUA1</accession>
<evidence type="ECO:0000256" key="3">
    <source>
        <dbReference type="ARBA" id="ARBA00023163"/>
    </source>
</evidence>
<dbReference type="InterPro" id="IPR016032">
    <property type="entry name" value="Sig_transdc_resp-reg_C-effctor"/>
</dbReference>
<evidence type="ECO:0000313" key="8">
    <source>
        <dbReference type="EMBL" id="TRZ28302.1"/>
    </source>
</evidence>
<proteinExistence type="predicted"/>
<protein>
    <submittedName>
        <fullName evidence="8">Helix-turn-helix domain-containing protein</fullName>
    </submittedName>
</protein>
<evidence type="ECO:0000256" key="1">
    <source>
        <dbReference type="ARBA" id="ARBA00023015"/>
    </source>
</evidence>
<keyword evidence="3" id="KW-0804">Transcription</keyword>
<dbReference type="SUPFAM" id="SSF46894">
    <property type="entry name" value="C-terminal effector domain of the bipartite response regulators"/>
    <property type="match status" value="1"/>
</dbReference>
<comment type="caution">
    <text evidence="8">The sequence shown here is derived from an EMBL/GenBank/DDBJ whole genome shotgun (WGS) entry which is preliminary data.</text>
</comment>
<feature type="DNA-binding region" description="OmpR/PhoB-type" evidence="4">
    <location>
        <begin position="118"/>
        <end position="218"/>
    </location>
</feature>
<gene>
    <name evidence="8" type="ORF">AUF17_16365</name>
    <name evidence="7" type="ORF">EK398_19615</name>
    <name evidence="6" type="ORF">P7D43_03780</name>
</gene>
<dbReference type="GO" id="GO:0000160">
    <property type="term" value="P:phosphorelay signal transduction system"/>
    <property type="evidence" value="ECO:0007669"/>
    <property type="project" value="InterPro"/>
</dbReference>
<dbReference type="AlphaFoldDB" id="A0A2N8PUA1"/>
<dbReference type="EMBL" id="PDXQ01000002">
    <property type="protein sequence ID" value="TRZ28302.1"/>
    <property type="molecule type" value="Genomic_DNA"/>
</dbReference>
<evidence type="ECO:0000256" key="4">
    <source>
        <dbReference type="PROSITE-ProRule" id="PRU01091"/>
    </source>
</evidence>
<feature type="domain" description="OmpR/PhoB-type" evidence="5">
    <location>
        <begin position="118"/>
        <end position="218"/>
    </location>
</feature>
<dbReference type="InterPro" id="IPR036388">
    <property type="entry name" value="WH-like_DNA-bd_sf"/>
</dbReference>
<dbReference type="EMBL" id="RYZS01000002">
    <property type="protein sequence ID" value="RVU92698.1"/>
    <property type="molecule type" value="Genomic_DNA"/>
</dbReference>
<reference evidence="7 9" key="2">
    <citation type="submission" date="2018-12" db="EMBL/GenBank/DDBJ databases">
        <title>A novel vanA-carrying plasmid in a clinical isolate of Enterococcus avium.</title>
        <authorList>
            <person name="Bernasconi O.J."/>
            <person name="Luzzaro F."/>
            <person name="Endimiani A."/>
        </authorList>
    </citation>
    <scope>NUCLEOTIDE SEQUENCE [LARGE SCALE GENOMIC DNA]</scope>
    <source>
        <strain evidence="7 9">LC0559/18</strain>
    </source>
</reference>
<name>A0A2N8PUA1_ENTAV</name>
<sequence length="233" mass="27358">MSQILLFTNNPLNEQSFETRLRQLGHEVFTTKTMLNYCLIESPMKDFIKIFHHIILSETLSNAEVQELLKTLHTYSIPVYRKSNELLEETLLEEWKEKGIAEWIEIEPSIEVLREVLSSYMVKQGKVIFLPQQQNKRELSSLILSSGEEKLFRILYQKQANVLSREEICLKMWNKGKNNSTMSQLSVLVKHLKDKLSQQQIEGPIIETCWGQGYRLDKTVYDQIYIESEVKMI</sequence>
<reference evidence="8 10" key="1">
    <citation type="submission" date="2017-10" db="EMBL/GenBank/DDBJ databases">
        <title>FDA dAtabase for Regulatory Grade micrObial Sequences (FDA-ARGOS): Supporting development and validation of Infectious Disease Dx tests.</title>
        <authorList>
            <person name="Campos J."/>
            <person name="Goldberg B."/>
            <person name="Tallon L.J."/>
            <person name="Sadzewicz L."/>
            <person name="Sengamalay N."/>
            <person name="Ott S."/>
            <person name="Godinez A."/>
            <person name="Nagaraj S."/>
            <person name="Vyas G."/>
            <person name="Aluvathingal J."/>
            <person name="Nadendla S."/>
            <person name="Geyer C."/>
            <person name="Nandy P."/>
            <person name="Hobson J."/>
            <person name="Sichtig H."/>
        </authorList>
    </citation>
    <scope>NUCLEOTIDE SEQUENCE [LARGE SCALE GENOMIC DNA]</scope>
    <source>
        <strain evidence="8 10">FDAARGOS_185</strain>
    </source>
</reference>
<organism evidence="8 10">
    <name type="scientific">Enterococcus avium</name>
    <name type="common">Streptococcus avium</name>
    <dbReference type="NCBI Taxonomy" id="33945"/>
    <lineage>
        <taxon>Bacteria</taxon>
        <taxon>Bacillati</taxon>
        <taxon>Bacillota</taxon>
        <taxon>Bacilli</taxon>
        <taxon>Lactobacillales</taxon>
        <taxon>Enterococcaceae</taxon>
        <taxon>Enterococcus</taxon>
    </lineage>
</organism>
<dbReference type="Proteomes" id="UP000316316">
    <property type="component" value="Unassembled WGS sequence"/>
</dbReference>
<evidence type="ECO:0000313" key="7">
    <source>
        <dbReference type="EMBL" id="RVU92698.1"/>
    </source>
</evidence>
<reference evidence="6" key="3">
    <citation type="submission" date="2023-03" db="EMBL/GenBank/DDBJ databases">
        <authorList>
            <person name="Shen W."/>
            <person name="Cai J."/>
        </authorList>
    </citation>
    <scope>NUCLEOTIDE SEQUENCE</scope>
    <source>
        <strain evidence="6">P33-2</strain>
    </source>
</reference>
<keyword evidence="2 4" id="KW-0238">DNA-binding</keyword>
<dbReference type="InterPro" id="IPR001867">
    <property type="entry name" value="OmpR/PhoB-type_DNA-bd"/>
</dbReference>
<evidence type="ECO:0000313" key="6">
    <source>
        <dbReference type="EMBL" id="MDT2401479.1"/>
    </source>
</evidence>
<evidence type="ECO:0000256" key="2">
    <source>
        <dbReference type="ARBA" id="ARBA00023125"/>
    </source>
</evidence>
<dbReference type="RefSeq" id="WP_049220503.1">
    <property type="nucleotide sequence ID" value="NZ_CABHNH010000034.1"/>
</dbReference>
<dbReference type="GO" id="GO:0006355">
    <property type="term" value="P:regulation of DNA-templated transcription"/>
    <property type="evidence" value="ECO:0007669"/>
    <property type="project" value="InterPro"/>
</dbReference>
<dbReference type="Proteomes" id="UP001260773">
    <property type="component" value="Unassembled WGS sequence"/>
</dbReference>
<dbReference type="Proteomes" id="UP000288388">
    <property type="component" value="Unassembled WGS sequence"/>
</dbReference>
<dbReference type="EMBL" id="JARPWH010000008">
    <property type="protein sequence ID" value="MDT2401479.1"/>
    <property type="molecule type" value="Genomic_DNA"/>
</dbReference>
<dbReference type="PROSITE" id="PS51755">
    <property type="entry name" value="OMPR_PHOB"/>
    <property type="match status" value="1"/>
</dbReference>
<dbReference type="GO" id="GO:0003677">
    <property type="term" value="F:DNA binding"/>
    <property type="evidence" value="ECO:0007669"/>
    <property type="project" value="UniProtKB-UniRule"/>
</dbReference>
<evidence type="ECO:0000259" key="5">
    <source>
        <dbReference type="PROSITE" id="PS51755"/>
    </source>
</evidence>